<dbReference type="AlphaFoldDB" id="B0JXR1"/>
<dbReference type="Proteomes" id="UP000001510">
    <property type="component" value="Chromosome"/>
</dbReference>
<protein>
    <submittedName>
        <fullName evidence="1">Uncharacterized protein</fullName>
    </submittedName>
</protein>
<dbReference type="KEGG" id="mar:MAE_20660"/>
<dbReference type="EnsemblBacteria" id="BAG01888">
    <property type="protein sequence ID" value="BAG01888"/>
    <property type="gene ID" value="MAE_20660"/>
</dbReference>
<accession>B0JXR1</accession>
<gene>
    <name evidence="1" type="ordered locus">MAE_20660</name>
</gene>
<dbReference type="STRING" id="449447.MAE_20660"/>
<dbReference type="HOGENOM" id="CLU_2602092_0_0_3"/>
<sequence length="79" mass="9132">MLGFVTSTQLTRSAIALQDQRSPLSRRNSYLHIRRKILDFSRSIKNFNPDYITCLIIVKNNPRTDCLTFFYGCVMPGNC</sequence>
<evidence type="ECO:0000313" key="1">
    <source>
        <dbReference type="EMBL" id="BAG01888.1"/>
    </source>
</evidence>
<dbReference type="EMBL" id="AP009552">
    <property type="protein sequence ID" value="BAG01888.1"/>
    <property type="molecule type" value="Genomic_DNA"/>
</dbReference>
<dbReference type="PaxDb" id="449447-MAE_20660"/>
<name>B0JXR1_MICAN</name>
<reference evidence="1 2" key="1">
    <citation type="journal article" date="2007" name="DNA Res.">
        <title>Complete genomic structure of the bloom-forming toxic cyanobacterium Microcystis aeruginosa NIES-843.</title>
        <authorList>
            <person name="Kaneko T."/>
            <person name="Nakajima N."/>
            <person name="Okamoto S."/>
            <person name="Suzuki I."/>
            <person name="Tanabe Y."/>
            <person name="Tamaoki M."/>
            <person name="Nakamura Y."/>
            <person name="Kasai F."/>
            <person name="Watanabe A."/>
            <person name="Kawashima K."/>
            <person name="Kishida Y."/>
            <person name="Ono A."/>
            <person name="Shimizu Y."/>
            <person name="Takahashi C."/>
            <person name="Minami C."/>
            <person name="Fujishiro T."/>
            <person name="Kohara M."/>
            <person name="Katoh M."/>
            <person name="Nakazaki N."/>
            <person name="Nakayama S."/>
            <person name="Yamada M."/>
            <person name="Tabata S."/>
            <person name="Watanabe M.M."/>
        </authorList>
    </citation>
    <scope>NUCLEOTIDE SEQUENCE [LARGE SCALE GENOMIC DNA]</scope>
    <source>
        <strain evidence="2">NIES-843 / IAM M-247</strain>
    </source>
</reference>
<proteinExistence type="predicted"/>
<organism evidence="1 2">
    <name type="scientific">Microcystis aeruginosa (strain NIES-843 / IAM M-2473)</name>
    <dbReference type="NCBI Taxonomy" id="449447"/>
    <lineage>
        <taxon>Bacteria</taxon>
        <taxon>Bacillati</taxon>
        <taxon>Cyanobacteriota</taxon>
        <taxon>Cyanophyceae</taxon>
        <taxon>Oscillatoriophycideae</taxon>
        <taxon>Chroococcales</taxon>
        <taxon>Microcystaceae</taxon>
        <taxon>Microcystis</taxon>
    </lineage>
</organism>
<keyword evidence="2" id="KW-1185">Reference proteome</keyword>
<evidence type="ECO:0000313" key="2">
    <source>
        <dbReference type="Proteomes" id="UP000001510"/>
    </source>
</evidence>